<keyword evidence="1" id="KW-0812">Transmembrane</keyword>
<keyword evidence="1" id="KW-0472">Membrane</keyword>
<feature type="transmembrane region" description="Helical" evidence="1">
    <location>
        <begin position="118"/>
        <end position="140"/>
    </location>
</feature>
<proteinExistence type="predicted"/>
<gene>
    <name evidence="2" type="ORF">N482_05795</name>
</gene>
<evidence type="ECO:0000256" key="1">
    <source>
        <dbReference type="SAM" id="Phobius"/>
    </source>
</evidence>
<dbReference type="PATRIC" id="fig|1365253.3.peg.1226"/>
<organism evidence="2 3">
    <name type="scientific">Pseudoalteromonas luteoviolacea NCIMB 1942</name>
    <dbReference type="NCBI Taxonomy" id="1365253"/>
    <lineage>
        <taxon>Bacteria</taxon>
        <taxon>Pseudomonadati</taxon>
        <taxon>Pseudomonadota</taxon>
        <taxon>Gammaproteobacteria</taxon>
        <taxon>Alteromonadales</taxon>
        <taxon>Pseudoalteromonadaceae</taxon>
        <taxon>Pseudoalteromonas</taxon>
    </lineage>
</organism>
<dbReference type="EMBL" id="AUXT01000101">
    <property type="protein sequence ID" value="KZN52365.1"/>
    <property type="molecule type" value="Genomic_DNA"/>
</dbReference>
<dbReference type="Proteomes" id="UP000076587">
    <property type="component" value="Unassembled WGS sequence"/>
</dbReference>
<reference evidence="2 3" key="1">
    <citation type="submission" date="2013-07" db="EMBL/GenBank/DDBJ databases">
        <title>Comparative Genomic and Metabolomic Analysis of Twelve Strains of Pseudoalteromonas luteoviolacea.</title>
        <authorList>
            <person name="Vynne N.G."/>
            <person name="Mansson M."/>
            <person name="Gram L."/>
        </authorList>
    </citation>
    <scope>NUCLEOTIDE SEQUENCE [LARGE SCALE GENOMIC DNA]</scope>
    <source>
        <strain evidence="2 3">NCIMB 1942</strain>
    </source>
</reference>
<dbReference type="RefSeq" id="WP_231100798.1">
    <property type="nucleotide sequence ID" value="NZ_AUXT01000101.1"/>
</dbReference>
<feature type="non-terminal residue" evidence="2">
    <location>
        <position position="1"/>
    </location>
</feature>
<evidence type="ECO:0000313" key="3">
    <source>
        <dbReference type="Proteomes" id="UP000076587"/>
    </source>
</evidence>
<feature type="transmembrane region" description="Helical" evidence="1">
    <location>
        <begin position="12"/>
        <end position="31"/>
    </location>
</feature>
<feature type="transmembrane region" description="Helical" evidence="1">
    <location>
        <begin position="87"/>
        <end position="106"/>
    </location>
</feature>
<name>A0A167FIG7_9GAMM</name>
<comment type="caution">
    <text evidence="2">The sequence shown here is derived from an EMBL/GenBank/DDBJ whole genome shotgun (WGS) entry which is preliminary data.</text>
</comment>
<dbReference type="AlphaFoldDB" id="A0A167FIG7"/>
<protein>
    <submittedName>
        <fullName evidence="2">Uncharacterized protein</fullName>
    </submittedName>
</protein>
<sequence>KCDPALGNEKQIFIVWCYMLLFYTWSVLQGAEWYRFLGVGEHMAQMAEHGLLEPAIVTSMIVLILTIWGFYGLSGFGILPRLQFQKLILGLIICALMFRGIGFPLIMSRFPENSLTFWLVSSAICLIMGACFAVGTWSLVKNTAKAS</sequence>
<keyword evidence="1" id="KW-1133">Transmembrane helix</keyword>
<evidence type="ECO:0000313" key="2">
    <source>
        <dbReference type="EMBL" id="KZN52365.1"/>
    </source>
</evidence>
<accession>A0A167FIG7</accession>
<feature type="transmembrane region" description="Helical" evidence="1">
    <location>
        <begin position="51"/>
        <end position="75"/>
    </location>
</feature>